<feature type="chain" id="PRO_5043505037" description="Cystatin domain-containing protein" evidence="3">
    <location>
        <begin position="22"/>
        <end position="115"/>
    </location>
</feature>
<keyword evidence="2" id="KW-0789">Thiol protease inhibitor</keyword>
<name>A0AAU9T577_THLAR</name>
<dbReference type="InterPro" id="IPR027214">
    <property type="entry name" value="Cystatin"/>
</dbReference>
<dbReference type="Pfam" id="PF16845">
    <property type="entry name" value="SQAPI"/>
    <property type="match status" value="1"/>
</dbReference>
<dbReference type="SUPFAM" id="SSF54403">
    <property type="entry name" value="Cystatin/monellin"/>
    <property type="match status" value="1"/>
</dbReference>
<evidence type="ECO:0000256" key="2">
    <source>
        <dbReference type="ARBA" id="ARBA00022704"/>
    </source>
</evidence>
<dbReference type="InterPro" id="IPR000010">
    <property type="entry name" value="Cystatin_dom"/>
</dbReference>
<evidence type="ECO:0000313" key="5">
    <source>
        <dbReference type="EMBL" id="CAH2078874.1"/>
    </source>
</evidence>
<feature type="signal peptide" evidence="3">
    <location>
        <begin position="1"/>
        <end position="21"/>
    </location>
</feature>
<gene>
    <name evidence="5" type="ORF">TAV2_LOCUS23969</name>
</gene>
<sequence>MMKLLIFLTLILVPLITTAQAREPAGPWKRIRTVSLSWWEKMGTFAVNEHNKNTRANLEFVRNLEGKEQYDTGARDVLILEAKDRSGRIAKYEATVFETMPDGHFFWKLESFRSI</sequence>
<dbReference type="Gene3D" id="3.10.450.10">
    <property type="match status" value="1"/>
</dbReference>
<dbReference type="Proteomes" id="UP000836841">
    <property type="component" value="Chromosome 7"/>
</dbReference>
<keyword evidence="1" id="KW-0646">Protease inhibitor</keyword>
<protein>
    <recommendedName>
        <fullName evidence="4">Cystatin domain-containing protein</fullName>
    </recommendedName>
</protein>
<evidence type="ECO:0000256" key="3">
    <source>
        <dbReference type="SAM" id="SignalP"/>
    </source>
</evidence>
<dbReference type="InterPro" id="IPR046350">
    <property type="entry name" value="Cystatin_sf"/>
</dbReference>
<evidence type="ECO:0000256" key="1">
    <source>
        <dbReference type="ARBA" id="ARBA00022690"/>
    </source>
</evidence>
<keyword evidence="3" id="KW-0732">Signal</keyword>
<feature type="domain" description="Cystatin" evidence="4">
    <location>
        <begin position="40"/>
        <end position="114"/>
    </location>
</feature>
<dbReference type="AlphaFoldDB" id="A0AAU9T577"/>
<dbReference type="GO" id="GO:0004869">
    <property type="term" value="F:cysteine-type endopeptidase inhibitor activity"/>
    <property type="evidence" value="ECO:0007669"/>
    <property type="project" value="UniProtKB-KW"/>
</dbReference>
<reference evidence="5 6" key="1">
    <citation type="submission" date="2022-03" db="EMBL/GenBank/DDBJ databases">
        <authorList>
            <person name="Nunn A."/>
            <person name="Chopra R."/>
            <person name="Nunn A."/>
            <person name="Contreras Garrido A."/>
        </authorList>
    </citation>
    <scope>NUCLEOTIDE SEQUENCE [LARGE SCALE GENOMIC DNA]</scope>
</reference>
<dbReference type="PANTHER" id="PTHR47116">
    <property type="entry name" value="PHLOEM FILAMENT PROTEIN"/>
    <property type="match status" value="1"/>
</dbReference>
<proteinExistence type="predicted"/>
<accession>A0AAU9T577</accession>
<organism evidence="5 6">
    <name type="scientific">Thlaspi arvense</name>
    <name type="common">Field penny-cress</name>
    <dbReference type="NCBI Taxonomy" id="13288"/>
    <lineage>
        <taxon>Eukaryota</taxon>
        <taxon>Viridiplantae</taxon>
        <taxon>Streptophyta</taxon>
        <taxon>Embryophyta</taxon>
        <taxon>Tracheophyta</taxon>
        <taxon>Spermatophyta</taxon>
        <taxon>Magnoliopsida</taxon>
        <taxon>eudicotyledons</taxon>
        <taxon>Gunneridae</taxon>
        <taxon>Pentapetalae</taxon>
        <taxon>rosids</taxon>
        <taxon>malvids</taxon>
        <taxon>Brassicales</taxon>
        <taxon>Brassicaceae</taxon>
        <taxon>Thlaspideae</taxon>
        <taxon>Thlaspi</taxon>
    </lineage>
</organism>
<keyword evidence="6" id="KW-1185">Reference proteome</keyword>
<evidence type="ECO:0000313" key="6">
    <source>
        <dbReference type="Proteomes" id="UP000836841"/>
    </source>
</evidence>
<dbReference type="EMBL" id="OU466863">
    <property type="protein sequence ID" value="CAH2078874.1"/>
    <property type="molecule type" value="Genomic_DNA"/>
</dbReference>
<evidence type="ECO:0000259" key="4">
    <source>
        <dbReference type="Pfam" id="PF16845"/>
    </source>
</evidence>